<keyword evidence="4" id="KW-1185">Reference proteome</keyword>
<dbReference type="SUPFAM" id="SSF63829">
    <property type="entry name" value="Calcium-dependent phosphotriesterase"/>
    <property type="match status" value="1"/>
</dbReference>
<dbReference type="SUPFAM" id="SSF81383">
    <property type="entry name" value="F-box domain"/>
    <property type="match status" value="1"/>
</dbReference>
<evidence type="ECO:0000259" key="2">
    <source>
        <dbReference type="PROSITE" id="PS50181"/>
    </source>
</evidence>
<organism evidence="3 4">
    <name type="scientific">Ascodesmis nigricans</name>
    <dbReference type="NCBI Taxonomy" id="341454"/>
    <lineage>
        <taxon>Eukaryota</taxon>
        <taxon>Fungi</taxon>
        <taxon>Dikarya</taxon>
        <taxon>Ascomycota</taxon>
        <taxon>Pezizomycotina</taxon>
        <taxon>Pezizomycetes</taxon>
        <taxon>Pezizales</taxon>
        <taxon>Ascodesmidaceae</taxon>
        <taxon>Ascodesmis</taxon>
    </lineage>
</organism>
<feature type="region of interest" description="Disordered" evidence="1">
    <location>
        <begin position="947"/>
        <end position="971"/>
    </location>
</feature>
<evidence type="ECO:0000313" key="4">
    <source>
        <dbReference type="Proteomes" id="UP000298138"/>
    </source>
</evidence>
<dbReference type="InterPro" id="IPR055589">
    <property type="entry name" value="DUF7165"/>
</dbReference>
<dbReference type="AlphaFoldDB" id="A0A4S2MHI9"/>
<feature type="region of interest" description="Disordered" evidence="1">
    <location>
        <begin position="833"/>
        <end position="901"/>
    </location>
</feature>
<gene>
    <name evidence="3" type="ORF">EX30DRAFT_344971</name>
</gene>
<proteinExistence type="predicted"/>
<dbReference type="InParanoid" id="A0A4S2MHI9"/>
<feature type="compositionally biased region" description="Pro residues" evidence="1">
    <location>
        <begin position="872"/>
        <end position="896"/>
    </location>
</feature>
<evidence type="ECO:0000313" key="3">
    <source>
        <dbReference type="EMBL" id="TGZ76330.1"/>
    </source>
</evidence>
<dbReference type="InterPro" id="IPR015943">
    <property type="entry name" value="WD40/YVTN_repeat-like_dom_sf"/>
</dbReference>
<dbReference type="Pfam" id="PF23749">
    <property type="entry name" value="DUF7165"/>
    <property type="match status" value="1"/>
</dbReference>
<dbReference type="Proteomes" id="UP000298138">
    <property type="component" value="Unassembled WGS sequence"/>
</dbReference>
<feature type="region of interest" description="Disordered" evidence="1">
    <location>
        <begin position="1"/>
        <end position="52"/>
    </location>
</feature>
<dbReference type="OrthoDB" id="3925024at2759"/>
<evidence type="ECO:0000256" key="1">
    <source>
        <dbReference type="SAM" id="MobiDB-lite"/>
    </source>
</evidence>
<dbReference type="PROSITE" id="PS50181">
    <property type="entry name" value="FBOX"/>
    <property type="match status" value="1"/>
</dbReference>
<sequence>MASPSIHRKPVPSGTSDKHDIFTENPLSSWEQHHHDAPLSSNDKGKGKARTDPSAFAVLPKEIIQQILFAADPSTFDSLTLVNSRWYQASRSSRLYAHQLSRCGVDPPVAVSNKALPSLVKAFALSARRELFETVLNPAVTEVQLIYSASCSTTAVPGGEAFRFRFSPKGSMLLALSSSRIFAISLSEPKPVVLRELKVRKRPSAAAILDDGTVLAILNANHTVALYDLRGTVVKLMRSFPLENEPKTIALSPGAEVLGAAYDGGIEVYSLLDGSGPTDRRSVNCDSVDSLEFSLDGTVLLGTAMNSKSPTTVLVSAQHFSIDMPVEGLAQLWTTQVLFPRSSRDSSHASLLPAHEDEEASWTVAYDRVYQTFRAVRVEDLRNGHTYFTGPNDEEAGVIPPLTLPTSARDGSLVAAGFSGGRIWLYGVPEKLDSPSAVTTDDTASITTCSTPERTPSNASRVVVPQWQVLSERFRNVFVRGREVAQIPGLVGIRFVQNRLVAVAGGGVSIYDEAEERTVAAGGGRIVIIDFSASRCPTDQGSASETIIIEVGDGIQGQVETLKEINQALETEIDLARRRTIRRTAPTSAPPRARRSVELRPPTPPGEDPYTPNAPRSATTLQRAATVVRPVDPARYARVVGPDGRPLPPNHRERMIGNLRQEPWEPPPPPYTPRDDNPVPLPPHILQTLQPPPVPAVPPMPPIPRQHLQPQQAPLQRARSTIGNLIRPLVAPINTTVAREEPRPPLGHHLARRGSAPLTDLDGSGRIPSRRPGPLVGASISATDLALPRVPIQQPVTPISPENDASFGRPAAPPVPRFPINRSPSQIGRALGSRSMETSASIPSHPLATATVPSPEIPLTSSFPIEHYSPVLRPPPTPQVPQAPQMPPRPPTPPSTTPMQERVPAYPHVVRRVVRGPSVRRRASRAERTTAAAAAERRRRATMANMAVGTGGNSRNVGSENKKKKGICVVM</sequence>
<dbReference type="STRING" id="341454.A0A4S2MHI9"/>
<feature type="compositionally biased region" description="Polar residues" evidence="1">
    <location>
        <begin position="614"/>
        <end position="623"/>
    </location>
</feature>
<feature type="compositionally biased region" description="Basic residues" evidence="1">
    <location>
        <begin position="1"/>
        <end position="10"/>
    </location>
</feature>
<accession>A0A4S2MHI9</accession>
<protein>
    <recommendedName>
        <fullName evidence="2">F-box domain-containing protein</fullName>
    </recommendedName>
</protein>
<name>A0A4S2MHI9_9PEZI</name>
<dbReference type="InterPro" id="IPR036047">
    <property type="entry name" value="F-box-like_dom_sf"/>
</dbReference>
<feature type="compositionally biased region" description="Basic and acidic residues" evidence="1">
    <location>
        <begin position="31"/>
        <end position="51"/>
    </location>
</feature>
<dbReference type="Gene3D" id="2.130.10.10">
    <property type="entry name" value="YVTN repeat-like/Quinoprotein amine dehydrogenase"/>
    <property type="match status" value="1"/>
</dbReference>
<feature type="region of interest" description="Disordered" evidence="1">
    <location>
        <begin position="739"/>
        <end position="773"/>
    </location>
</feature>
<feature type="domain" description="F-box" evidence="2">
    <location>
        <begin position="53"/>
        <end position="99"/>
    </location>
</feature>
<dbReference type="InterPro" id="IPR001810">
    <property type="entry name" value="F-box_dom"/>
</dbReference>
<feature type="compositionally biased region" description="Basic residues" evidence="1">
    <location>
        <begin position="962"/>
        <end position="971"/>
    </location>
</feature>
<dbReference type="EMBL" id="ML220184">
    <property type="protein sequence ID" value="TGZ76330.1"/>
    <property type="molecule type" value="Genomic_DNA"/>
</dbReference>
<feature type="region of interest" description="Disordered" evidence="1">
    <location>
        <begin position="579"/>
        <end position="629"/>
    </location>
</feature>
<reference evidence="3 4" key="1">
    <citation type="submission" date="2019-04" db="EMBL/GenBank/DDBJ databases">
        <title>Comparative genomics and transcriptomics to analyze fruiting body development in filamentous ascomycetes.</title>
        <authorList>
            <consortium name="DOE Joint Genome Institute"/>
            <person name="Lutkenhaus R."/>
            <person name="Traeger S."/>
            <person name="Breuer J."/>
            <person name="Kuo A."/>
            <person name="Lipzen A."/>
            <person name="Pangilinan J."/>
            <person name="Dilworth D."/>
            <person name="Sandor L."/>
            <person name="Poggeler S."/>
            <person name="Barry K."/>
            <person name="Grigoriev I.V."/>
            <person name="Nowrousian M."/>
        </authorList>
    </citation>
    <scope>NUCLEOTIDE SEQUENCE [LARGE SCALE GENOMIC DNA]</scope>
    <source>
        <strain evidence="3 4">CBS 389.68</strain>
    </source>
</reference>